<feature type="repeat" description="ANK" evidence="7">
    <location>
        <begin position="205"/>
        <end position="237"/>
    </location>
</feature>
<feature type="repeat" description="ANK" evidence="7">
    <location>
        <begin position="106"/>
        <end position="138"/>
    </location>
</feature>
<dbReference type="Gene3D" id="1.25.40.20">
    <property type="entry name" value="Ankyrin repeat-containing domain"/>
    <property type="match status" value="3"/>
</dbReference>
<dbReference type="PROSITE" id="PS50088">
    <property type="entry name" value="ANK_REPEAT"/>
    <property type="match status" value="4"/>
</dbReference>
<dbReference type="AlphaFoldDB" id="T1JE69"/>
<dbReference type="OMA" id="ISTKTTC"/>
<evidence type="ECO:0000256" key="6">
    <source>
        <dbReference type="ARBA" id="ARBA00072197"/>
    </source>
</evidence>
<protein>
    <recommendedName>
        <fullName evidence="6">Protein fem-1 homolog B</fullName>
    </recommendedName>
</protein>
<feature type="repeat" description="ANK" evidence="7">
    <location>
        <begin position="172"/>
        <end position="204"/>
    </location>
</feature>
<dbReference type="eggNOG" id="KOG0508">
    <property type="taxonomic scope" value="Eukaryota"/>
</dbReference>
<evidence type="ECO:0000256" key="4">
    <source>
        <dbReference type="ARBA" id="ARBA00023043"/>
    </source>
</evidence>
<dbReference type="GO" id="GO:0003006">
    <property type="term" value="P:developmental process involved in reproduction"/>
    <property type="evidence" value="ECO:0007669"/>
    <property type="project" value="UniProtKB-ARBA"/>
</dbReference>
<dbReference type="SUPFAM" id="SSF48403">
    <property type="entry name" value="Ankyrin repeat"/>
    <property type="match status" value="2"/>
</dbReference>
<dbReference type="PROSITE" id="PS50297">
    <property type="entry name" value="ANK_REP_REGION"/>
    <property type="match status" value="4"/>
</dbReference>
<evidence type="ECO:0000313" key="8">
    <source>
        <dbReference type="EnsemblMetazoa" id="SMAR012107-PA"/>
    </source>
</evidence>
<dbReference type="EMBL" id="JH432116">
    <property type="status" value="NOT_ANNOTATED_CDS"/>
    <property type="molecule type" value="Genomic_DNA"/>
</dbReference>
<dbReference type="InterPro" id="IPR036770">
    <property type="entry name" value="Ankyrin_rpt-contain_sf"/>
</dbReference>
<dbReference type="GO" id="GO:0043161">
    <property type="term" value="P:proteasome-mediated ubiquitin-dependent protein catabolic process"/>
    <property type="evidence" value="ECO:0007669"/>
    <property type="project" value="UniProtKB-ARBA"/>
</dbReference>
<evidence type="ECO:0000256" key="2">
    <source>
        <dbReference type="ARBA" id="ARBA00022737"/>
    </source>
</evidence>
<dbReference type="InterPro" id="IPR002110">
    <property type="entry name" value="Ankyrin_rpt"/>
</dbReference>
<dbReference type="PANTHER" id="PTHR24173:SF78">
    <property type="entry name" value="PROTEIN FEM-1 HOMOLOG B"/>
    <property type="match status" value="1"/>
</dbReference>
<proteinExistence type="inferred from homology"/>
<keyword evidence="2" id="KW-0677">Repeat</keyword>
<dbReference type="SMART" id="SM00248">
    <property type="entry name" value="ANK"/>
    <property type="match status" value="8"/>
</dbReference>
<dbReference type="PhylomeDB" id="T1JE69"/>
<keyword evidence="3" id="KW-0833">Ubl conjugation pathway</keyword>
<reference evidence="8" key="2">
    <citation type="submission" date="2015-02" db="UniProtKB">
        <authorList>
            <consortium name="EnsemblMetazoa"/>
        </authorList>
    </citation>
    <scope>IDENTIFICATION</scope>
</reference>
<keyword evidence="4 7" id="KW-0040">ANK repeat</keyword>
<evidence type="ECO:0000256" key="5">
    <source>
        <dbReference type="ARBA" id="ARBA00038500"/>
    </source>
</evidence>
<dbReference type="Proteomes" id="UP000014500">
    <property type="component" value="Unassembled WGS sequence"/>
</dbReference>
<feature type="repeat" description="ANK" evidence="7">
    <location>
        <begin position="139"/>
        <end position="171"/>
    </location>
</feature>
<evidence type="ECO:0000256" key="3">
    <source>
        <dbReference type="ARBA" id="ARBA00022786"/>
    </source>
</evidence>
<name>T1JE69_STRMM</name>
<dbReference type="STRING" id="126957.T1JE69"/>
<comment type="pathway">
    <text evidence="1">Protein modification; protein ubiquitination.</text>
</comment>
<keyword evidence="9" id="KW-1185">Reference proteome</keyword>
<dbReference type="FunFam" id="1.25.40.20:FF:000264">
    <property type="entry name" value="Fem-1 homolog B"/>
    <property type="match status" value="1"/>
</dbReference>
<accession>T1JE69</accession>
<evidence type="ECO:0000256" key="1">
    <source>
        <dbReference type="ARBA" id="ARBA00004906"/>
    </source>
</evidence>
<organism evidence="8 9">
    <name type="scientific">Strigamia maritima</name>
    <name type="common">European centipede</name>
    <name type="synonym">Geophilus maritimus</name>
    <dbReference type="NCBI Taxonomy" id="126957"/>
    <lineage>
        <taxon>Eukaryota</taxon>
        <taxon>Metazoa</taxon>
        <taxon>Ecdysozoa</taxon>
        <taxon>Arthropoda</taxon>
        <taxon>Myriapoda</taxon>
        <taxon>Chilopoda</taxon>
        <taxon>Pleurostigmophora</taxon>
        <taxon>Geophilomorpha</taxon>
        <taxon>Linotaeniidae</taxon>
        <taxon>Strigamia</taxon>
    </lineage>
</organism>
<evidence type="ECO:0000313" key="9">
    <source>
        <dbReference type="Proteomes" id="UP000014500"/>
    </source>
</evidence>
<comment type="similarity">
    <text evidence="5">Belongs to the fem-1 family.</text>
</comment>
<dbReference type="EnsemblMetazoa" id="SMAR012107-RA">
    <property type="protein sequence ID" value="SMAR012107-PA"/>
    <property type="gene ID" value="SMAR012107"/>
</dbReference>
<evidence type="ECO:0000256" key="7">
    <source>
        <dbReference type="PROSITE-ProRule" id="PRU00023"/>
    </source>
</evidence>
<reference evidence="9" key="1">
    <citation type="submission" date="2011-05" db="EMBL/GenBank/DDBJ databases">
        <authorList>
            <person name="Richards S.R."/>
            <person name="Qu J."/>
            <person name="Jiang H."/>
            <person name="Jhangiani S.N."/>
            <person name="Agravi P."/>
            <person name="Goodspeed R."/>
            <person name="Gross S."/>
            <person name="Mandapat C."/>
            <person name="Jackson L."/>
            <person name="Mathew T."/>
            <person name="Pu L."/>
            <person name="Thornton R."/>
            <person name="Saada N."/>
            <person name="Wilczek-Boney K.B."/>
            <person name="Lee S."/>
            <person name="Kovar C."/>
            <person name="Wu Y."/>
            <person name="Scherer S.E."/>
            <person name="Worley K.C."/>
            <person name="Muzny D.M."/>
            <person name="Gibbs R."/>
        </authorList>
    </citation>
    <scope>NUCLEOTIDE SEQUENCE</scope>
    <source>
        <strain evidence="9">Brora</strain>
    </source>
</reference>
<dbReference type="PANTHER" id="PTHR24173">
    <property type="entry name" value="ANKYRIN REPEAT CONTAINING"/>
    <property type="match status" value="1"/>
</dbReference>
<sequence length="657" mass="73946">MDFDSLLHRSSSQTTTETTSESLKQRVYFAARDGMAITLFALLADKPDHEIAYLLSHVTDEEGQKCSPLIISARNGHEKVVKMLLTKFQPIIEQEGTVRFDGYVIEGASPLWCAAGAGHLNVVKYLVKNGANINHPTKTNSTPLRAACFDGRLDIVRYLVEYNADIHIANKYNNTCLMIAAFKGHTQVVSYLLEKGANPNTKAHCGATALHFAAECGHVEIVRDLLEKGANMPRNEYGMTPLVSAAERTQADVVEFLVSRDKVSHEERIDALELLGASFANDKENYNLAKAYTYLRRGMEMRFQFGWGPVLKPTCPYVEAYENHTECRTVEELEAISANDNKLHMESLVIRERILGSHNPEVPHPVIFRGAVFADCCKFDRCIELWMHALRLRQNSRLSVAKDLLRFVQVFCQMIHVGVDLPFEFLSEVLERGVLELERNQIKLPTIYDSEKETLRDEMDGNILTILYLLILVTKLVKKASKQEETHIYKLVYKLNSLYLATKDHEYSLLHLIAHSDTVVDDFHTNDVCNFPCAATAKLLIKCGADVNALDKDRNTPLHLIVTYQKPITDFLTLHSIIMALIEGGAHMDTVNYKGQTPFEAATTGVAEIILRTQSKLSLKCIAAKAVRKFNVSYQGQVPQTLESFIELHGVPRLSYE</sequence>
<dbReference type="HOGENOM" id="CLU_020042_1_0_1"/>
<dbReference type="PRINTS" id="PR01415">
    <property type="entry name" value="ANKYRIN"/>
</dbReference>
<dbReference type="Pfam" id="PF12796">
    <property type="entry name" value="Ank_2"/>
    <property type="match status" value="2"/>
</dbReference>